<dbReference type="RefSeq" id="WP_165780684.1">
    <property type="nucleotide sequence ID" value="NZ_PHHC01000080.1"/>
</dbReference>
<reference evidence="1 2" key="1">
    <citation type="submission" date="2017-11" db="EMBL/GenBank/DDBJ databases">
        <title>Comparative genomic analysis of Holospora spp., intranuclear symbionts of paramecia.</title>
        <authorList>
            <person name="Garushyants S.K."/>
            <person name="Beliavskaya A."/>
            <person name="Malko D.B."/>
            <person name="Logacheva M.D."/>
            <person name="Rautian M.S."/>
            <person name="Gelfand M.S."/>
        </authorList>
    </citation>
    <scope>NUCLEOTIDE SEQUENCE [LARGE SCALE GENOMIC DNA]</scope>
    <source>
        <strain evidence="2">02AZ16</strain>
    </source>
</reference>
<sequence>MHGTVHDASHSRGVQCFSRGYAKYPTLKSVFVDAGYGKTMLEFVENLLNKTIEISEPQNERCLPKNGFLNEPWLGSIIIQRIYP</sequence>
<keyword evidence="2" id="KW-1185">Reference proteome</keyword>
<gene>
    <name evidence="1" type="ORF">HCUR_00653</name>
</gene>
<proteinExistence type="predicted"/>
<dbReference type="Proteomes" id="UP000239425">
    <property type="component" value="Unassembled WGS sequence"/>
</dbReference>
<evidence type="ECO:0000313" key="1">
    <source>
        <dbReference type="EMBL" id="PPE03875.1"/>
    </source>
</evidence>
<protein>
    <submittedName>
        <fullName evidence="1">Uncharacterized protein</fullName>
    </submittedName>
</protein>
<dbReference type="AlphaFoldDB" id="A0A2S5R9R8"/>
<name>A0A2S5R9R8_9PROT</name>
<organism evidence="1 2">
    <name type="scientific">Holospora curviuscula</name>
    <dbReference type="NCBI Taxonomy" id="1082868"/>
    <lineage>
        <taxon>Bacteria</taxon>
        <taxon>Pseudomonadati</taxon>
        <taxon>Pseudomonadota</taxon>
        <taxon>Alphaproteobacteria</taxon>
        <taxon>Holosporales</taxon>
        <taxon>Holosporaceae</taxon>
        <taxon>Holospora</taxon>
    </lineage>
</organism>
<dbReference type="EMBL" id="PHHC01000080">
    <property type="protein sequence ID" value="PPE03875.1"/>
    <property type="molecule type" value="Genomic_DNA"/>
</dbReference>
<comment type="caution">
    <text evidence="1">The sequence shown here is derived from an EMBL/GenBank/DDBJ whole genome shotgun (WGS) entry which is preliminary data.</text>
</comment>
<accession>A0A2S5R9R8</accession>
<evidence type="ECO:0000313" key="2">
    <source>
        <dbReference type="Proteomes" id="UP000239425"/>
    </source>
</evidence>